<accession>F4W835</accession>
<gene>
    <name evidence="2" type="ORF">G5I_01612</name>
</gene>
<evidence type="ECO:0000313" key="3">
    <source>
        <dbReference type="Proteomes" id="UP000007755"/>
    </source>
</evidence>
<feature type="compositionally biased region" description="Basic and acidic residues" evidence="1">
    <location>
        <begin position="90"/>
        <end position="106"/>
    </location>
</feature>
<protein>
    <submittedName>
        <fullName evidence="2">Uncharacterized protein</fullName>
    </submittedName>
</protein>
<proteinExistence type="predicted"/>
<evidence type="ECO:0000256" key="1">
    <source>
        <dbReference type="SAM" id="MobiDB-lite"/>
    </source>
</evidence>
<name>F4W835_ACREC</name>
<feature type="compositionally biased region" description="Gly residues" evidence="1">
    <location>
        <begin position="30"/>
        <end position="79"/>
    </location>
</feature>
<feature type="compositionally biased region" description="Basic residues" evidence="1">
    <location>
        <begin position="107"/>
        <end position="117"/>
    </location>
</feature>
<feature type="region of interest" description="Disordered" evidence="1">
    <location>
        <begin position="27"/>
        <end position="149"/>
    </location>
</feature>
<dbReference type="EMBL" id="GL887888">
    <property type="protein sequence ID" value="EGI69705.1"/>
    <property type="molecule type" value="Genomic_DNA"/>
</dbReference>
<organism evidence="3">
    <name type="scientific">Acromyrmex echinatior</name>
    <name type="common">Panamanian leafcutter ant</name>
    <name type="synonym">Acromyrmex octospinosus echinatior</name>
    <dbReference type="NCBI Taxonomy" id="103372"/>
    <lineage>
        <taxon>Eukaryota</taxon>
        <taxon>Metazoa</taxon>
        <taxon>Ecdysozoa</taxon>
        <taxon>Arthropoda</taxon>
        <taxon>Hexapoda</taxon>
        <taxon>Insecta</taxon>
        <taxon>Pterygota</taxon>
        <taxon>Neoptera</taxon>
        <taxon>Endopterygota</taxon>
        <taxon>Hymenoptera</taxon>
        <taxon>Apocrita</taxon>
        <taxon>Aculeata</taxon>
        <taxon>Formicoidea</taxon>
        <taxon>Formicidae</taxon>
        <taxon>Myrmicinae</taxon>
        <taxon>Acromyrmex</taxon>
    </lineage>
</organism>
<keyword evidence="3" id="KW-1185">Reference proteome</keyword>
<dbReference type="InParanoid" id="F4W835"/>
<sequence>MVKFEGRYRRRKRGGWIAEASLVSTCRVGSRGGKQRVGGNGGGGWVGRWVDGGGSGGGGGGGGGGSGGGGGGDGDGGVGWFQCSRGRSLSHTDDSPRRSRRRDGSRNRRRKRARGKYGRAVAARRSVRRFGKLDSPATNGELRSLARGL</sequence>
<evidence type="ECO:0000313" key="2">
    <source>
        <dbReference type="EMBL" id="EGI69705.1"/>
    </source>
</evidence>
<dbReference type="Proteomes" id="UP000007755">
    <property type="component" value="Unassembled WGS sequence"/>
</dbReference>
<reference evidence="2" key="1">
    <citation type="submission" date="2011-02" db="EMBL/GenBank/DDBJ databases">
        <title>The genome of the leaf-cutting ant Acromyrmex echinatior suggests key adaptations to social evolution and fungus farming.</title>
        <authorList>
            <person name="Nygaard S."/>
            <person name="Zhang G."/>
        </authorList>
    </citation>
    <scope>NUCLEOTIDE SEQUENCE</scope>
</reference>
<dbReference type="AlphaFoldDB" id="F4W835"/>